<dbReference type="InterPro" id="IPR036140">
    <property type="entry name" value="PFN_sf"/>
</dbReference>
<protein>
    <submittedName>
        <fullName evidence="2">Profilin</fullName>
    </submittedName>
</protein>
<dbReference type="Pfam" id="PF00235">
    <property type="entry name" value="Profilin"/>
    <property type="match status" value="1"/>
</dbReference>
<organism evidence="2 3">
    <name type="scientific">Plakobranchus ocellatus</name>
    <dbReference type="NCBI Taxonomy" id="259542"/>
    <lineage>
        <taxon>Eukaryota</taxon>
        <taxon>Metazoa</taxon>
        <taxon>Spiralia</taxon>
        <taxon>Lophotrochozoa</taxon>
        <taxon>Mollusca</taxon>
        <taxon>Gastropoda</taxon>
        <taxon>Heterobranchia</taxon>
        <taxon>Euthyneura</taxon>
        <taxon>Panpulmonata</taxon>
        <taxon>Sacoglossa</taxon>
        <taxon>Placobranchoidea</taxon>
        <taxon>Plakobranchidae</taxon>
        <taxon>Plakobranchus</taxon>
    </lineage>
</organism>
<name>A0AAV4D9X6_9GAST</name>
<feature type="region of interest" description="Disordered" evidence="1">
    <location>
        <begin position="1"/>
        <end position="26"/>
    </location>
</feature>
<keyword evidence="3" id="KW-1185">Reference proteome</keyword>
<evidence type="ECO:0000313" key="2">
    <source>
        <dbReference type="EMBL" id="GFO40741.1"/>
    </source>
</evidence>
<dbReference type="GO" id="GO:0003779">
    <property type="term" value="F:actin binding"/>
    <property type="evidence" value="ECO:0007669"/>
    <property type="project" value="InterPro"/>
</dbReference>
<dbReference type="AlphaFoldDB" id="A0AAV4D9X6"/>
<evidence type="ECO:0000313" key="3">
    <source>
        <dbReference type="Proteomes" id="UP000735302"/>
    </source>
</evidence>
<reference evidence="2 3" key="1">
    <citation type="journal article" date="2021" name="Elife">
        <title>Chloroplast acquisition without the gene transfer in kleptoplastic sea slugs, Plakobranchus ocellatus.</title>
        <authorList>
            <person name="Maeda T."/>
            <person name="Takahashi S."/>
            <person name="Yoshida T."/>
            <person name="Shimamura S."/>
            <person name="Takaki Y."/>
            <person name="Nagai Y."/>
            <person name="Toyoda A."/>
            <person name="Suzuki Y."/>
            <person name="Arimoto A."/>
            <person name="Ishii H."/>
            <person name="Satoh N."/>
            <person name="Nishiyama T."/>
            <person name="Hasebe M."/>
            <person name="Maruyama T."/>
            <person name="Minagawa J."/>
            <person name="Obokata J."/>
            <person name="Shigenobu S."/>
        </authorList>
    </citation>
    <scope>NUCLEOTIDE SEQUENCE [LARGE SCALE GENOMIC DNA]</scope>
</reference>
<dbReference type="EMBL" id="BLXT01007636">
    <property type="protein sequence ID" value="GFO40741.1"/>
    <property type="molecule type" value="Genomic_DNA"/>
</dbReference>
<evidence type="ECO:0000256" key="1">
    <source>
        <dbReference type="SAM" id="MobiDB-lite"/>
    </source>
</evidence>
<sequence>MLICSTKETKQENKKTPDIMSDKFKNHSRQSSSPVIISKWETYTQTLLEKGAVSGFGVYSTSNFHKWTGTPGFCAGPEQLCRIVSGFNDELPLRIQGIQINDVTFTFTRLGLNRRLMVGRCTASGAGCVLYLCQTCILVATCEPQQSSLCFTTIEKLGDFLITKNF</sequence>
<gene>
    <name evidence="2" type="ORF">PoB_006724600</name>
</gene>
<comment type="caution">
    <text evidence="2">The sequence shown here is derived from an EMBL/GenBank/DDBJ whole genome shotgun (WGS) entry which is preliminary data.</text>
</comment>
<dbReference type="InterPro" id="IPR048278">
    <property type="entry name" value="PFN"/>
</dbReference>
<proteinExistence type="predicted"/>
<dbReference type="SUPFAM" id="SSF55770">
    <property type="entry name" value="Profilin (actin-binding protein)"/>
    <property type="match status" value="1"/>
</dbReference>
<dbReference type="Gene3D" id="3.30.450.30">
    <property type="entry name" value="Dynein light chain 2a, cytoplasmic"/>
    <property type="match status" value="1"/>
</dbReference>
<feature type="compositionally biased region" description="Basic and acidic residues" evidence="1">
    <location>
        <begin position="7"/>
        <end position="25"/>
    </location>
</feature>
<accession>A0AAV4D9X6</accession>
<dbReference type="Proteomes" id="UP000735302">
    <property type="component" value="Unassembled WGS sequence"/>
</dbReference>